<dbReference type="InterPro" id="IPR036038">
    <property type="entry name" value="Aminotransferase-like"/>
</dbReference>
<comment type="caution">
    <text evidence="6">The sequence shown here is derived from an EMBL/GenBank/DDBJ whole genome shotgun (WGS) entry which is preliminary data.</text>
</comment>
<dbReference type="NCBIfam" id="TIGR00553">
    <property type="entry name" value="pabB"/>
    <property type="match status" value="1"/>
</dbReference>
<dbReference type="InterPro" id="IPR015890">
    <property type="entry name" value="Chorismate_C"/>
</dbReference>
<protein>
    <submittedName>
        <fullName evidence="6">Aminodeoxychorismate synthase, component I</fullName>
    </submittedName>
</protein>
<dbReference type="PRINTS" id="PR00095">
    <property type="entry name" value="ANTSNTHASEI"/>
</dbReference>
<evidence type="ECO:0000313" key="7">
    <source>
        <dbReference type="Proteomes" id="UP000186806"/>
    </source>
</evidence>
<evidence type="ECO:0000256" key="3">
    <source>
        <dbReference type="ARBA" id="ARBA00022898"/>
    </source>
</evidence>
<dbReference type="PANTHER" id="PTHR11236:SF50">
    <property type="entry name" value="AMINODEOXYCHORISMATE SYNTHASE COMPONENT 1"/>
    <property type="match status" value="1"/>
</dbReference>
<dbReference type="Gene3D" id="3.60.120.10">
    <property type="entry name" value="Anthranilate synthase"/>
    <property type="match status" value="1"/>
</dbReference>
<keyword evidence="7" id="KW-1185">Reference proteome</keyword>
<dbReference type="InterPro" id="IPR043131">
    <property type="entry name" value="BCAT-like_N"/>
</dbReference>
<name>A0A1Q8TFJ1_9GAMM</name>
<reference evidence="6 7" key="1">
    <citation type="submission" date="2016-12" db="EMBL/GenBank/DDBJ databases">
        <title>Draft genome sequences of strains Salinicola socius SMB35, Salinicola sp. MH3R3-1 and Chromohalobacter sp. SMB17 from the Verkhnekamsk potash mining region of Russia.</title>
        <authorList>
            <person name="Mavrodi D.V."/>
            <person name="Olsson B.E."/>
            <person name="Korsakova E.S."/>
            <person name="Pyankova A."/>
            <person name="Mavrodi O.V."/>
            <person name="Plotnikova E.G."/>
        </authorList>
    </citation>
    <scope>NUCLEOTIDE SEQUENCE [LARGE SCALE GENOMIC DNA]</scope>
    <source>
        <strain evidence="6 7">SMB17</strain>
    </source>
</reference>
<dbReference type="GO" id="GO:0046820">
    <property type="term" value="F:4-amino-4-deoxychorismate synthase activity"/>
    <property type="evidence" value="ECO:0007669"/>
    <property type="project" value="TreeGrafter"/>
</dbReference>
<dbReference type="SUPFAM" id="SSF56752">
    <property type="entry name" value="D-aminoacid aminotransferase-like PLP-dependent enzymes"/>
    <property type="match status" value="1"/>
</dbReference>
<accession>A0A1Q8TFJ1</accession>
<keyword evidence="3 4" id="KW-0663">Pyridoxal phosphate</keyword>
<dbReference type="InterPro" id="IPR018300">
    <property type="entry name" value="Aminotrans_IV_CS"/>
</dbReference>
<dbReference type="InterPro" id="IPR005802">
    <property type="entry name" value="ADC_synth_comp_1"/>
</dbReference>
<comment type="similarity">
    <text evidence="2">Belongs to the class-IV pyridoxal-phosphate-dependent aminotransferase family.</text>
</comment>
<organism evidence="6 7">
    <name type="scientific">Chromohalobacter japonicus</name>
    <dbReference type="NCBI Taxonomy" id="223900"/>
    <lineage>
        <taxon>Bacteria</taxon>
        <taxon>Pseudomonadati</taxon>
        <taxon>Pseudomonadota</taxon>
        <taxon>Gammaproteobacteria</taxon>
        <taxon>Oceanospirillales</taxon>
        <taxon>Halomonadaceae</taxon>
        <taxon>Chromohalobacter</taxon>
    </lineage>
</organism>
<evidence type="ECO:0000256" key="1">
    <source>
        <dbReference type="ARBA" id="ARBA00001933"/>
    </source>
</evidence>
<gene>
    <name evidence="6" type="ORF">BTW10_03015</name>
</gene>
<evidence type="ECO:0000256" key="4">
    <source>
        <dbReference type="RuleBase" id="RU004516"/>
    </source>
</evidence>
<evidence type="ECO:0000313" key="6">
    <source>
        <dbReference type="EMBL" id="OLO12457.1"/>
    </source>
</evidence>
<dbReference type="Proteomes" id="UP000186806">
    <property type="component" value="Unassembled WGS sequence"/>
</dbReference>
<dbReference type="Pfam" id="PF00425">
    <property type="entry name" value="Chorismate_bind"/>
    <property type="match status" value="1"/>
</dbReference>
<dbReference type="GO" id="GO:0000162">
    <property type="term" value="P:L-tryptophan biosynthetic process"/>
    <property type="evidence" value="ECO:0007669"/>
    <property type="project" value="TreeGrafter"/>
</dbReference>
<dbReference type="InterPro" id="IPR005801">
    <property type="entry name" value="ADC_synthase"/>
</dbReference>
<proteinExistence type="inferred from homology"/>
<dbReference type="InterPro" id="IPR001544">
    <property type="entry name" value="Aminotrans_IV"/>
</dbReference>
<dbReference type="PROSITE" id="PS00770">
    <property type="entry name" value="AA_TRANSFER_CLASS_4"/>
    <property type="match status" value="1"/>
</dbReference>
<dbReference type="GO" id="GO:0009396">
    <property type="term" value="P:folic acid-containing compound biosynthetic process"/>
    <property type="evidence" value="ECO:0007669"/>
    <property type="project" value="InterPro"/>
</dbReference>
<dbReference type="InterPro" id="IPR043132">
    <property type="entry name" value="BCAT-like_C"/>
</dbReference>
<feature type="domain" description="Chorismate-utilising enzyme C-terminal" evidence="5">
    <location>
        <begin position="135"/>
        <end position="389"/>
    </location>
</feature>
<dbReference type="EMBL" id="MSDQ01000006">
    <property type="protein sequence ID" value="OLO12457.1"/>
    <property type="molecule type" value="Genomic_DNA"/>
</dbReference>
<sequence>MRSLNKQQTDNVFILLENTRCSSDHRASLLFENPEYEVICYRNDALQGALRELDELREQGYYVSGYLAYEAGYALADKPDFKFCKRAKSDAPLVHFYAFRNVRRLSQHQASRFLEARTPDTTPAAIRHLALNARREEYLDNINKIKSYIREGDTYQVNYTLKYRFEYQGAPIALYRKLRSRQKVEFGGLLNFPEYAVLSLSPELFLRKQGTELESKPMKGTFPRGTSGEEDADILDTMRNDTKTRSENVMIVDLLRNDVSRVASPGSVAVKNLFEIQTFETLHQMISTVTGKIDTNARIEQVFRELFPCGSITGAPKIRTMQIIEELEHEPRGVYTGAIGYLTPHNDFCFNVPIRTCIAHADGHAEMGIGGGVLHESDPEAEYEECLLKARFLSGLNQDLQLIETMRYRADGAHIEHLEKHLQRLSHAARDLHFVYAAASTRLALAEAIDGLEQDTRVRLSLAHDGQFDITTTSLGPEDEAPSAVRLGISTHPIDQHAFLLHYKTTARDLYDSEYQRHQAQGDYDVAFLNHEGRVTEASRHNLFIEKDGLLLTPPLDEGVLPGIARDTLIEASCERCCERPITPRDLLDADAIWLTNAVRGVIPVTLSDQAIQTLTAWAGQETTYAVSN</sequence>
<dbReference type="Pfam" id="PF01063">
    <property type="entry name" value="Aminotran_4"/>
    <property type="match status" value="1"/>
</dbReference>
<dbReference type="AlphaFoldDB" id="A0A1Q8TFJ1"/>
<dbReference type="STRING" id="223900.GCA_000821045_01793"/>
<evidence type="ECO:0000259" key="5">
    <source>
        <dbReference type="Pfam" id="PF00425"/>
    </source>
</evidence>
<dbReference type="PANTHER" id="PTHR11236">
    <property type="entry name" value="AMINOBENZOATE/ANTHRANILATE SYNTHASE"/>
    <property type="match status" value="1"/>
</dbReference>
<dbReference type="Gene3D" id="3.30.470.10">
    <property type="match status" value="1"/>
</dbReference>
<comment type="cofactor">
    <cofactor evidence="1 4">
        <name>pyridoxal 5'-phosphate</name>
        <dbReference type="ChEBI" id="CHEBI:597326"/>
    </cofactor>
</comment>
<dbReference type="SUPFAM" id="SSF56322">
    <property type="entry name" value="ADC synthase"/>
    <property type="match status" value="1"/>
</dbReference>
<dbReference type="Gene3D" id="3.20.10.10">
    <property type="entry name" value="D-amino Acid Aminotransferase, subunit A, domain 2"/>
    <property type="match status" value="1"/>
</dbReference>
<dbReference type="InterPro" id="IPR019999">
    <property type="entry name" value="Anth_synth_I-like"/>
</dbReference>
<evidence type="ECO:0000256" key="2">
    <source>
        <dbReference type="ARBA" id="ARBA00009320"/>
    </source>
</evidence>